<evidence type="ECO:0000259" key="8">
    <source>
        <dbReference type="Pfam" id="PF13359"/>
    </source>
</evidence>
<dbReference type="GO" id="GO:0004518">
    <property type="term" value="F:nuclease activity"/>
    <property type="evidence" value="ECO:0007669"/>
    <property type="project" value="UniProtKB-KW"/>
</dbReference>
<evidence type="ECO:0000256" key="3">
    <source>
        <dbReference type="ARBA" id="ARBA00006958"/>
    </source>
</evidence>
<dbReference type="InterPro" id="IPR045249">
    <property type="entry name" value="HARBI1-like"/>
</dbReference>
<keyword evidence="7" id="KW-0539">Nucleus</keyword>
<dbReference type="GO" id="GO:0005634">
    <property type="term" value="C:nucleus"/>
    <property type="evidence" value="ECO:0007669"/>
    <property type="project" value="UniProtKB-SubCell"/>
</dbReference>
<dbReference type="GO" id="GO:0016787">
    <property type="term" value="F:hydrolase activity"/>
    <property type="evidence" value="ECO:0007669"/>
    <property type="project" value="UniProtKB-KW"/>
</dbReference>
<protein>
    <recommendedName>
        <fullName evidence="8">DDE Tnp4 domain-containing protein</fullName>
    </recommendedName>
</protein>
<comment type="cofactor">
    <cofactor evidence="1">
        <name>a divalent metal cation</name>
        <dbReference type="ChEBI" id="CHEBI:60240"/>
    </cofactor>
</comment>
<evidence type="ECO:0000313" key="10">
    <source>
        <dbReference type="Proteomes" id="UP000218231"/>
    </source>
</evidence>
<comment type="subcellular location">
    <subcellularLocation>
        <location evidence="2">Nucleus</location>
    </subcellularLocation>
</comment>
<evidence type="ECO:0000256" key="7">
    <source>
        <dbReference type="ARBA" id="ARBA00023242"/>
    </source>
</evidence>
<evidence type="ECO:0000256" key="1">
    <source>
        <dbReference type="ARBA" id="ARBA00001968"/>
    </source>
</evidence>
<feature type="domain" description="DDE Tnp4" evidence="8">
    <location>
        <begin position="49"/>
        <end position="213"/>
    </location>
</feature>
<proteinExistence type="inferred from homology"/>
<dbReference type="PANTHER" id="PTHR22930">
    <property type="match status" value="1"/>
</dbReference>
<evidence type="ECO:0000313" key="9">
    <source>
        <dbReference type="EMBL" id="PAV59846.1"/>
    </source>
</evidence>
<name>A0A2A2JDM6_9BILA</name>
<reference evidence="9 10" key="1">
    <citation type="journal article" date="2017" name="Curr. Biol.">
        <title>Genome architecture and evolution of a unichromosomal asexual nematode.</title>
        <authorList>
            <person name="Fradin H."/>
            <person name="Zegar C."/>
            <person name="Gutwein M."/>
            <person name="Lucas J."/>
            <person name="Kovtun M."/>
            <person name="Corcoran D."/>
            <person name="Baugh L.R."/>
            <person name="Kiontke K."/>
            <person name="Gunsalus K."/>
            <person name="Fitch D.H."/>
            <person name="Piano F."/>
        </authorList>
    </citation>
    <scope>NUCLEOTIDE SEQUENCE [LARGE SCALE GENOMIC DNA]</scope>
    <source>
        <strain evidence="9">PF1309</strain>
    </source>
</reference>
<dbReference type="AlphaFoldDB" id="A0A2A2JDM6"/>
<accession>A0A2A2JDM6</accession>
<keyword evidence="6" id="KW-0378">Hydrolase</keyword>
<dbReference type="EMBL" id="LIAE01010497">
    <property type="protein sequence ID" value="PAV59846.1"/>
    <property type="molecule type" value="Genomic_DNA"/>
</dbReference>
<organism evidence="9 10">
    <name type="scientific">Diploscapter pachys</name>
    <dbReference type="NCBI Taxonomy" id="2018661"/>
    <lineage>
        <taxon>Eukaryota</taxon>
        <taxon>Metazoa</taxon>
        <taxon>Ecdysozoa</taxon>
        <taxon>Nematoda</taxon>
        <taxon>Chromadorea</taxon>
        <taxon>Rhabditida</taxon>
        <taxon>Rhabditina</taxon>
        <taxon>Rhabditomorpha</taxon>
        <taxon>Rhabditoidea</taxon>
        <taxon>Rhabditidae</taxon>
        <taxon>Diploscapter</taxon>
    </lineage>
</organism>
<dbReference type="OrthoDB" id="5874107at2759"/>
<sequence length="267" mass="30332">MLIKYYANFIFKNLELHFRAFPQLTKARMYRYMVEMRRKTGYPCGTLSMDGKHIPIVAPNNSGSEFYNYKQFFSIVLLVAVNVNAEFITYDIGAAGRMSDSQIFNNSNMKILLLDDSLYPPHQNLGQCGQVPVHVLADGGFALHQRVMRPFSNQESAADPKKAYFNNKYSGVRRIVECAFGILSGRFRVLRQTQTASPETVQKTVLATMILHNLMVNSLGTDAVRDRFADNSGTLQNVSVQNSGVMSRDAKIFRDRLANFFWLNRTI</sequence>
<dbReference type="Pfam" id="PF13359">
    <property type="entry name" value="DDE_Tnp_4"/>
    <property type="match status" value="1"/>
</dbReference>
<evidence type="ECO:0000256" key="4">
    <source>
        <dbReference type="ARBA" id="ARBA00022722"/>
    </source>
</evidence>
<dbReference type="STRING" id="2018661.A0A2A2JDM6"/>
<gene>
    <name evidence="9" type="ORF">WR25_09964</name>
</gene>
<keyword evidence="10" id="KW-1185">Reference proteome</keyword>
<keyword evidence="4" id="KW-0540">Nuclease</keyword>
<dbReference type="GO" id="GO:0046872">
    <property type="term" value="F:metal ion binding"/>
    <property type="evidence" value="ECO:0007669"/>
    <property type="project" value="UniProtKB-KW"/>
</dbReference>
<dbReference type="InterPro" id="IPR027806">
    <property type="entry name" value="HARBI1_dom"/>
</dbReference>
<comment type="caution">
    <text evidence="9">The sequence shown here is derived from an EMBL/GenBank/DDBJ whole genome shotgun (WGS) entry which is preliminary data.</text>
</comment>
<evidence type="ECO:0000256" key="5">
    <source>
        <dbReference type="ARBA" id="ARBA00022723"/>
    </source>
</evidence>
<comment type="similarity">
    <text evidence="3">Belongs to the HARBI1 family.</text>
</comment>
<evidence type="ECO:0000256" key="6">
    <source>
        <dbReference type="ARBA" id="ARBA00022801"/>
    </source>
</evidence>
<keyword evidence="5" id="KW-0479">Metal-binding</keyword>
<dbReference type="PANTHER" id="PTHR22930:SF269">
    <property type="entry name" value="NUCLEASE HARBI1-LIKE PROTEIN"/>
    <property type="match status" value="1"/>
</dbReference>
<evidence type="ECO:0000256" key="2">
    <source>
        <dbReference type="ARBA" id="ARBA00004123"/>
    </source>
</evidence>
<dbReference type="Proteomes" id="UP000218231">
    <property type="component" value="Unassembled WGS sequence"/>
</dbReference>